<dbReference type="Gene3D" id="2.60.40.10">
    <property type="entry name" value="Immunoglobulins"/>
    <property type="match status" value="2"/>
</dbReference>
<comment type="caution">
    <text evidence="7">The sequence shown here is derived from an EMBL/GenBank/DDBJ whole genome shotgun (WGS) entry which is preliminary data.</text>
</comment>
<dbReference type="InterPro" id="IPR050695">
    <property type="entry name" value="N-acetylmuramoyl_amidase_3"/>
</dbReference>
<proteinExistence type="predicted"/>
<dbReference type="SUPFAM" id="SSF49265">
    <property type="entry name" value="Fibronectin type III"/>
    <property type="match status" value="1"/>
</dbReference>
<accession>A0ABV5GRM1</accession>
<evidence type="ECO:0000256" key="4">
    <source>
        <dbReference type="ARBA" id="ARBA00022801"/>
    </source>
</evidence>
<dbReference type="SUPFAM" id="SSF53187">
    <property type="entry name" value="Zn-dependent exopeptidases"/>
    <property type="match status" value="1"/>
</dbReference>
<feature type="domain" description="MurNAc-LAA" evidence="6">
    <location>
        <begin position="87"/>
        <end position="204"/>
    </location>
</feature>
<dbReference type="Pfam" id="PF01520">
    <property type="entry name" value="Amidase_3"/>
    <property type="match status" value="1"/>
</dbReference>
<evidence type="ECO:0000256" key="2">
    <source>
        <dbReference type="ARBA" id="ARBA00011901"/>
    </source>
</evidence>
<feature type="chain" id="PRO_5047341111" description="N-acetylmuramoyl-L-alanine amidase" evidence="5">
    <location>
        <begin position="20"/>
        <end position="488"/>
    </location>
</feature>
<evidence type="ECO:0000313" key="8">
    <source>
        <dbReference type="Proteomes" id="UP001589607"/>
    </source>
</evidence>
<evidence type="ECO:0000256" key="1">
    <source>
        <dbReference type="ARBA" id="ARBA00001561"/>
    </source>
</evidence>
<keyword evidence="4 7" id="KW-0378">Hydrolase</keyword>
<name>A0ABV5GRM1_9FLAO</name>
<dbReference type="PANTHER" id="PTHR30404">
    <property type="entry name" value="N-ACETYLMURAMOYL-L-ALANINE AMIDASE"/>
    <property type="match status" value="1"/>
</dbReference>
<dbReference type="PANTHER" id="PTHR30404:SF0">
    <property type="entry name" value="N-ACETYLMURAMOYL-L-ALANINE AMIDASE AMIC"/>
    <property type="match status" value="1"/>
</dbReference>
<dbReference type="Gene3D" id="3.40.630.40">
    <property type="entry name" value="Zn-dependent exopeptidases"/>
    <property type="match status" value="1"/>
</dbReference>
<dbReference type="NCBIfam" id="TIGR04183">
    <property type="entry name" value="Por_Secre_tail"/>
    <property type="match status" value="1"/>
</dbReference>
<evidence type="ECO:0000259" key="6">
    <source>
        <dbReference type="SMART" id="SM00646"/>
    </source>
</evidence>
<feature type="signal peptide" evidence="5">
    <location>
        <begin position="1"/>
        <end position="19"/>
    </location>
</feature>
<dbReference type="EC" id="3.5.1.28" evidence="2"/>
<dbReference type="InterPro" id="IPR002508">
    <property type="entry name" value="MurNAc-LAA_cat"/>
</dbReference>
<organism evidence="7 8">
    <name type="scientific">Flavobacterium jumunjinense</name>
    <dbReference type="NCBI Taxonomy" id="998845"/>
    <lineage>
        <taxon>Bacteria</taxon>
        <taxon>Pseudomonadati</taxon>
        <taxon>Bacteroidota</taxon>
        <taxon>Flavobacteriia</taxon>
        <taxon>Flavobacteriales</taxon>
        <taxon>Flavobacteriaceae</taxon>
        <taxon>Flavobacterium</taxon>
    </lineage>
</organism>
<sequence length="488" mass="53018">MKNLYILLALLAFSFCLNAQIIVIDPGHGYGASTSNNPDGRTATEIETALAVGLKTKALIQNSCSAVTVNMTRTTNVNGWTSVTQRAQMANNWNADRLVSIHCNAGGGTGTETFYCTYDDTNTTPDINFSKKIQADMVSNGTFNNRRCVEDNSYLSYHLGVLRYSSATACLNEIGFVDNSTDASKLNNNAWRDKFALSYFNSLKSSLNITCSGSAVLGSFSLTATPECVNNESRINLNWTSAANATSYDIYRNGSLYASNIAGTSFLNTYVTTGTTYTYSIKAKNSSGATNNSNGTLTRTASCVPGAFTLTASATCSGTTSAINLTWTASSGATSYDIYRNGNLYASNVTGNSFFNTYLINAGSVYTYYIKAKNSSGTINNSNGNKSVTATNCGAKNETIEDVNFINEIRLYPNPAISEITFEINNVQNRNVNLDIFDISGKHIQNIKLNSSEELLKQEINISEFASGIYFMNFTIDNKEYVKKFIKK</sequence>
<dbReference type="Pfam" id="PF18962">
    <property type="entry name" value="Por_Secre_tail"/>
    <property type="match status" value="1"/>
</dbReference>
<dbReference type="EMBL" id="JBHMEY010000067">
    <property type="protein sequence ID" value="MFB9098012.1"/>
    <property type="molecule type" value="Genomic_DNA"/>
</dbReference>
<comment type="catalytic activity">
    <reaction evidence="1">
        <text>Hydrolyzes the link between N-acetylmuramoyl residues and L-amino acid residues in certain cell-wall glycopeptides.</text>
        <dbReference type="EC" id="3.5.1.28"/>
    </reaction>
</comment>
<keyword evidence="3 5" id="KW-0732">Signal</keyword>
<keyword evidence="8" id="KW-1185">Reference proteome</keyword>
<dbReference type="RefSeq" id="WP_236456043.1">
    <property type="nucleotide sequence ID" value="NZ_CBCSGE010000003.1"/>
</dbReference>
<dbReference type="CDD" id="cd02696">
    <property type="entry name" value="MurNAc-LAA"/>
    <property type="match status" value="1"/>
</dbReference>
<dbReference type="InterPro" id="IPR036116">
    <property type="entry name" value="FN3_sf"/>
</dbReference>
<dbReference type="InterPro" id="IPR026444">
    <property type="entry name" value="Secre_tail"/>
</dbReference>
<evidence type="ECO:0000256" key="5">
    <source>
        <dbReference type="SAM" id="SignalP"/>
    </source>
</evidence>
<evidence type="ECO:0000256" key="3">
    <source>
        <dbReference type="ARBA" id="ARBA00022729"/>
    </source>
</evidence>
<dbReference type="InterPro" id="IPR013783">
    <property type="entry name" value="Ig-like_fold"/>
</dbReference>
<gene>
    <name evidence="7" type="ORF">ACFFVF_15955</name>
</gene>
<dbReference type="Proteomes" id="UP001589607">
    <property type="component" value="Unassembled WGS sequence"/>
</dbReference>
<dbReference type="SMART" id="SM00646">
    <property type="entry name" value="Ami_3"/>
    <property type="match status" value="1"/>
</dbReference>
<reference evidence="7 8" key="1">
    <citation type="submission" date="2024-09" db="EMBL/GenBank/DDBJ databases">
        <authorList>
            <person name="Sun Q."/>
            <person name="Mori K."/>
        </authorList>
    </citation>
    <scope>NUCLEOTIDE SEQUENCE [LARGE SCALE GENOMIC DNA]</scope>
    <source>
        <strain evidence="7 8">CECT 7955</strain>
    </source>
</reference>
<protein>
    <recommendedName>
        <fullName evidence="2">N-acetylmuramoyl-L-alanine amidase</fullName>
        <ecNumber evidence="2">3.5.1.28</ecNumber>
    </recommendedName>
</protein>
<evidence type="ECO:0000313" key="7">
    <source>
        <dbReference type="EMBL" id="MFB9098012.1"/>
    </source>
</evidence>
<dbReference type="GO" id="GO:0008745">
    <property type="term" value="F:N-acetylmuramoyl-L-alanine amidase activity"/>
    <property type="evidence" value="ECO:0007669"/>
    <property type="project" value="UniProtKB-EC"/>
</dbReference>